<evidence type="ECO:0000313" key="3">
    <source>
        <dbReference type="Proteomes" id="UP000588647"/>
    </source>
</evidence>
<reference evidence="2 3" key="1">
    <citation type="submission" date="2020-08" db="EMBL/GenBank/DDBJ databases">
        <title>Genomic Encyclopedia of Type Strains, Phase IV (KMG-IV): sequencing the most valuable type-strain genomes for metagenomic binning, comparative biology and taxonomic classification.</title>
        <authorList>
            <person name="Goeker M."/>
        </authorList>
    </citation>
    <scope>NUCLEOTIDE SEQUENCE [LARGE SCALE GENOMIC DNA]</scope>
    <source>
        <strain evidence="2 3">DSM 103570</strain>
    </source>
</reference>
<comment type="caution">
    <text evidence="2">The sequence shown here is derived from an EMBL/GenBank/DDBJ whole genome shotgun (WGS) entry which is preliminary data.</text>
</comment>
<dbReference type="Proteomes" id="UP000588647">
    <property type="component" value="Unassembled WGS sequence"/>
</dbReference>
<feature type="compositionally biased region" description="Basic and acidic residues" evidence="1">
    <location>
        <begin position="112"/>
        <end position="123"/>
    </location>
</feature>
<name>A0A7W6HFT6_9HYPH</name>
<proteinExistence type="predicted"/>
<sequence length="149" mass="17087">MSDTRRVAHDTKRDEGDMSEMAVIEARERLVFLTIREHRGPADTWTAARDRTARKIGLDPSYARRLWQRWQDMKDVSGGAYRSLLLAYQAQCDRLDEIGDRYDRKTKDLLNEAHGEKRRESGPESHLLLAGQLVPPPTSPLCRAGQERA</sequence>
<feature type="region of interest" description="Disordered" evidence="1">
    <location>
        <begin position="112"/>
        <end position="149"/>
    </location>
</feature>
<gene>
    <name evidence="2" type="ORF">GGR03_003538</name>
</gene>
<evidence type="ECO:0000256" key="1">
    <source>
        <dbReference type="SAM" id="MobiDB-lite"/>
    </source>
</evidence>
<accession>A0A7W6HFT6</accession>
<protein>
    <submittedName>
        <fullName evidence="2">Uncharacterized protein</fullName>
    </submittedName>
</protein>
<dbReference type="EMBL" id="JACIEM010000004">
    <property type="protein sequence ID" value="MBB4004450.1"/>
    <property type="molecule type" value="Genomic_DNA"/>
</dbReference>
<evidence type="ECO:0000313" key="2">
    <source>
        <dbReference type="EMBL" id="MBB4004450.1"/>
    </source>
</evidence>
<keyword evidence="3" id="KW-1185">Reference proteome</keyword>
<dbReference type="RefSeq" id="WP_183210016.1">
    <property type="nucleotide sequence ID" value="NZ_JAAAMM010000004.1"/>
</dbReference>
<dbReference type="AlphaFoldDB" id="A0A7W6HFT6"/>
<organism evidence="2 3">
    <name type="scientific">Aurantimonas endophytica</name>
    <dbReference type="NCBI Taxonomy" id="1522175"/>
    <lineage>
        <taxon>Bacteria</taxon>
        <taxon>Pseudomonadati</taxon>
        <taxon>Pseudomonadota</taxon>
        <taxon>Alphaproteobacteria</taxon>
        <taxon>Hyphomicrobiales</taxon>
        <taxon>Aurantimonadaceae</taxon>
        <taxon>Aurantimonas</taxon>
    </lineage>
</organism>